<dbReference type="GO" id="GO:0008237">
    <property type="term" value="F:metallopeptidase activity"/>
    <property type="evidence" value="ECO:0007669"/>
    <property type="project" value="UniProtKB-KW"/>
</dbReference>
<keyword evidence="1" id="KW-0812">Transmembrane</keyword>
<sequence>MLSTNDRVKTAWILISISSVLTTSIVFWFVGDPQRFIETRIGFRDGIFDNLYVWLFALLIVIGYVGYTIIALPFVKEHLFEISWLKLIGIWAAIVTGIVEEVLFRQFLMDFLQGLNISDILQILISGVVFGLAHGAWGLLRGEVKIVIPVVISTTVLGCLLASLYIMTDRSTFAPIIAHVLINLKIEPWLMLSAVSGKWKNVN</sequence>
<evidence type="ECO:0000256" key="1">
    <source>
        <dbReference type="SAM" id="Phobius"/>
    </source>
</evidence>
<dbReference type="RefSeq" id="WP_035394507.1">
    <property type="nucleotide sequence ID" value="NZ_CP042163.1"/>
</dbReference>
<organism evidence="3 4">
    <name type="scientific">Shouchella miscanthi</name>
    <dbReference type="NCBI Taxonomy" id="2598861"/>
    <lineage>
        <taxon>Bacteria</taxon>
        <taxon>Bacillati</taxon>
        <taxon>Bacillota</taxon>
        <taxon>Bacilli</taxon>
        <taxon>Bacillales</taxon>
        <taxon>Bacillaceae</taxon>
        <taxon>Shouchella</taxon>
    </lineage>
</organism>
<comment type="caution">
    <text evidence="3">The sequence shown here is derived from an EMBL/GenBank/DDBJ whole genome shotgun (WGS) entry which is preliminary data.</text>
</comment>
<feature type="domain" description="CAAX prenyl protease 2/Lysostaphin resistance protein A-like" evidence="2">
    <location>
        <begin position="84"/>
        <end position="184"/>
    </location>
</feature>
<dbReference type="Pfam" id="PF02517">
    <property type="entry name" value="Rce1-like"/>
    <property type="match status" value="1"/>
</dbReference>
<evidence type="ECO:0000259" key="2">
    <source>
        <dbReference type="Pfam" id="PF02517"/>
    </source>
</evidence>
<protein>
    <submittedName>
        <fullName evidence="3">CPBP family intramembrane metalloprotease</fullName>
    </submittedName>
</protein>
<keyword evidence="1" id="KW-0472">Membrane</keyword>
<dbReference type="EMBL" id="JAROAS010000070">
    <property type="protein sequence ID" value="MED4130523.1"/>
    <property type="molecule type" value="Genomic_DNA"/>
</dbReference>
<feature type="transmembrane region" description="Helical" evidence="1">
    <location>
        <begin position="51"/>
        <end position="75"/>
    </location>
</feature>
<evidence type="ECO:0000313" key="4">
    <source>
        <dbReference type="Proteomes" id="UP001341820"/>
    </source>
</evidence>
<dbReference type="InterPro" id="IPR003675">
    <property type="entry name" value="Rce1/LyrA-like_dom"/>
</dbReference>
<keyword evidence="3" id="KW-0482">Metalloprotease</keyword>
<feature type="transmembrane region" description="Helical" evidence="1">
    <location>
        <begin position="12"/>
        <end position="31"/>
    </location>
</feature>
<feature type="transmembrane region" description="Helical" evidence="1">
    <location>
        <begin position="120"/>
        <end position="140"/>
    </location>
</feature>
<gene>
    <name evidence="3" type="ORF">P5F74_20630</name>
</gene>
<keyword evidence="3" id="KW-0378">Hydrolase</keyword>
<feature type="transmembrane region" description="Helical" evidence="1">
    <location>
        <begin position="147"/>
        <end position="167"/>
    </location>
</feature>
<keyword evidence="4" id="KW-1185">Reference proteome</keyword>
<keyword evidence="1" id="KW-1133">Transmembrane helix</keyword>
<proteinExistence type="predicted"/>
<keyword evidence="3" id="KW-0645">Protease</keyword>
<accession>A0ABU6NSX2</accession>
<feature type="transmembrane region" description="Helical" evidence="1">
    <location>
        <begin position="87"/>
        <end position="108"/>
    </location>
</feature>
<name>A0ABU6NSX2_9BACI</name>
<evidence type="ECO:0000313" key="3">
    <source>
        <dbReference type="EMBL" id="MED4130523.1"/>
    </source>
</evidence>
<dbReference type="Proteomes" id="UP001341820">
    <property type="component" value="Unassembled WGS sequence"/>
</dbReference>
<reference evidence="3 4" key="1">
    <citation type="submission" date="2023-03" db="EMBL/GenBank/DDBJ databases">
        <title>Bacillus Genome Sequencing.</title>
        <authorList>
            <person name="Dunlap C."/>
        </authorList>
    </citation>
    <scope>NUCLEOTIDE SEQUENCE [LARGE SCALE GENOMIC DNA]</scope>
    <source>
        <strain evidence="3 4">B-4107</strain>
    </source>
</reference>